<reference evidence="2" key="1">
    <citation type="journal article" date="2019" name="Int. J. Syst. Evol. Microbiol.">
        <title>The Global Catalogue of Microorganisms (GCM) 10K type strain sequencing project: providing services to taxonomists for standard genome sequencing and annotation.</title>
        <authorList>
            <consortium name="The Broad Institute Genomics Platform"/>
            <consortium name="The Broad Institute Genome Sequencing Center for Infectious Disease"/>
            <person name="Wu L."/>
            <person name="Ma J."/>
        </authorList>
    </citation>
    <scope>NUCLEOTIDE SEQUENCE [LARGE SCALE GENOMIC DNA]</scope>
    <source>
        <strain evidence="2">CGMCC 1.12449</strain>
    </source>
</reference>
<proteinExistence type="predicted"/>
<organism evidence="1 2">
    <name type="scientific">Sphingorhabdus buctiana</name>
    <dbReference type="NCBI Taxonomy" id="1508805"/>
    <lineage>
        <taxon>Bacteria</taxon>
        <taxon>Pseudomonadati</taxon>
        <taxon>Pseudomonadota</taxon>
        <taxon>Alphaproteobacteria</taxon>
        <taxon>Sphingomonadales</taxon>
        <taxon>Sphingomonadaceae</taxon>
        <taxon>Sphingorhabdus</taxon>
    </lineage>
</organism>
<accession>A0ABW4MDX1</accession>
<name>A0ABW4MDX1_9SPHN</name>
<gene>
    <name evidence="1" type="ORF">ACFSAG_10780</name>
</gene>
<comment type="caution">
    <text evidence="1">The sequence shown here is derived from an EMBL/GenBank/DDBJ whole genome shotgun (WGS) entry which is preliminary data.</text>
</comment>
<evidence type="ECO:0000313" key="1">
    <source>
        <dbReference type="EMBL" id="MFD1767324.1"/>
    </source>
</evidence>
<evidence type="ECO:0000313" key="2">
    <source>
        <dbReference type="Proteomes" id="UP001597215"/>
    </source>
</evidence>
<protein>
    <submittedName>
        <fullName evidence="1">Uncharacterized protein</fullName>
    </submittedName>
</protein>
<dbReference type="EMBL" id="JBHUEL010000010">
    <property type="protein sequence ID" value="MFD1767324.1"/>
    <property type="molecule type" value="Genomic_DNA"/>
</dbReference>
<keyword evidence="2" id="KW-1185">Reference proteome</keyword>
<sequence length="231" mass="26407">MPIDTLDRTLWSLDQTYRYICRICRARHEAATGEKVVLDVGKILSSTATGSSRWQNINLDASRQLWQALRQGNVHAQGRYSDSRNPVFPDRDAREWIFHSSQLVWIPPEHWISGVLHVDDGSLPERLELQDGEYIDIQIPRFMVEAIWTLPPPKPIKPTDYTTPYLDLIDRAIAENGIDELDQSKKEVLVDWFMDQDIEGEPVSGNLAKAMATIIRLPSSQRGGSKRSWGR</sequence>
<dbReference type="RefSeq" id="WP_381514598.1">
    <property type="nucleotide sequence ID" value="NZ_JBHUEL010000010.1"/>
</dbReference>
<dbReference type="Proteomes" id="UP001597215">
    <property type="component" value="Unassembled WGS sequence"/>
</dbReference>